<dbReference type="Proteomes" id="UP000735302">
    <property type="component" value="Unassembled WGS sequence"/>
</dbReference>
<accession>A0AAV4A0Q8</accession>
<reference evidence="1 2" key="1">
    <citation type="journal article" date="2021" name="Elife">
        <title>Chloroplast acquisition without the gene transfer in kleptoplastic sea slugs, Plakobranchus ocellatus.</title>
        <authorList>
            <person name="Maeda T."/>
            <person name="Takahashi S."/>
            <person name="Yoshida T."/>
            <person name="Shimamura S."/>
            <person name="Takaki Y."/>
            <person name="Nagai Y."/>
            <person name="Toyoda A."/>
            <person name="Suzuki Y."/>
            <person name="Arimoto A."/>
            <person name="Ishii H."/>
            <person name="Satoh N."/>
            <person name="Nishiyama T."/>
            <person name="Hasebe M."/>
            <person name="Maruyama T."/>
            <person name="Minagawa J."/>
            <person name="Obokata J."/>
            <person name="Shigenobu S."/>
        </authorList>
    </citation>
    <scope>NUCLEOTIDE SEQUENCE [LARGE SCALE GENOMIC DNA]</scope>
</reference>
<sequence>MQWKGPINILVTVGANGYGINVDGKEKTFHVRLLKRCITWGDSFVPAASLAVVEDDDEDSSCDTWGC</sequence>
<protein>
    <submittedName>
        <fullName evidence="1">Uncharacterized protein</fullName>
    </submittedName>
</protein>
<proteinExistence type="predicted"/>
<evidence type="ECO:0000313" key="2">
    <source>
        <dbReference type="Proteomes" id="UP000735302"/>
    </source>
</evidence>
<organism evidence="1 2">
    <name type="scientific">Plakobranchus ocellatus</name>
    <dbReference type="NCBI Taxonomy" id="259542"/>
    <lineage>
        <taxon>Eukaryota</taxon>
        <taxon>Metazoa</taxon>
        <taxon>Spiralia</taxon>
        <taxon>Lophotrochozoa</taxon>
        <taxon>Mollusca</taxon>
        <taxon>Gastropoda</taxon>
        <taxon>Heterobranchia</taxon>
        <taxon>Euthyneura</taxon>
        <taxon>Panpulmonata</taxon>
        <taxon>Sacoglossa</taxon>
        <taxon>Placobranchoidea</taxon>
        <taxon>Plakobranchidae</taxon>
        <taxon>Plakobranchus</taxon>
    </lineage>
</organism>
<evidence type="ECO:0000313" key="1">
    <source>
        <dbReference type="EMBL" id="GFO00728.1"/>
    </source>
</evidence>
<keyword evidence="2" id="KW-1185">Reference proteome</keyword>
<gene>
    <name evidence="1" type="ORF">PoB_002723300</name>
</gene>
<name>A0AAV4A0Q8_9GAST</name>
<dbReference type="AlphaFoldDB" id="A0AAV4A0Q8"/>
<comment type="caution">
    <text evidence="1">The sequence shown here is derived from an EMBL/GenBank/DDBJ whole genome shotgun (WGS) entry which is preliminary data.</text>
</comment>
<dbReference type="EMBL" id="BLXT01003145">
    <property type="protein sequence ID" value="GFO00728.1"/>
    <property type="molecule type" value="Genomic_DNA"/>
</dbReference>